<dbReference type="EMBL" id="APDF01000021">
    <property type="protein sequence ID" value="EMG96279.1"/>
    <property type="molecule type" value="Genomic_DNA"/>
</dbReference>
<evidence type="ECO:0008006" key="3">
    <source>
        <dbReference type="Google" id="ProtNLM"/>
    </source>
</evidence>
<protein>
    <recommendedName>
        <fullName evidence="3">Transposase</fullName>
    </recommendedName>
</protein>
<sequence length="88" mass="10221">MRSCIKRVCFKKLIELPLFKSGFGKSFKVKFKKTEKDYYSKLWLFCQALPHSYNKAATNGLQARLKLELVSAKKALALKTKTHLKRLL</sequence>
<proteinExistence type="predicted"/>
<comment type="caution">
    <text evidence="1">The sequence shown here is derived from an EMBL/GenBank/DDBJ whole genome shotgun (WGS) entry which is preliminary data.</text>
</comment>
<dbReference type="Proteomes" id="UP000012012">
    <property type="component" value="Unassembled WGS sequence"/>
</dbReference>
<accession>A0AAV3IG35</accession>
<gene>
    <name evidence="1" type="ORF">HMPREF1401_00686</name>
</gene>
<organism evidence="1 2">
    <name type="scientific">Helicobacter pylori GAM120Ai</name>
    <dbReference type="NCBI Taxonomy" id="1159029"/>
    <lineage>
        <taxon>Bacteria</taxon>
        <taxon>Pseudomonadati</taxon>
        <taxon>Campylobacterota</taxon>
        <taxon>Epsilonproteobacteria</taxon>
        <taxon>Campylobacterales</taxon>
        <taxon>Helicobacteraceae</taxon>
        <taxon>Helicobacter</taxon>
    </lineage>
</organism>
<evidence type="ECO:0000313" key="2">
    <source>
        <dbReference type="Proteomes" id="UP000012012"/>
    </source>
</evidence>
<evidence type="ECO:0000313" key="1">
    <source>
        <dbReference type="EMBL" id="EMG96279.1"/>
    </source>
</evidence>
<reference evidence="1 2" key="1">
    <citation type="submission" date="2012-11" db="EMBL/GenBank/DDBJ databases">
        <authorList>
            <person name="Weinstock G."/>
            <person name="Sodergren E."/>
            <person name="Lobos E.A."/>
            <person name="Fulton L."/>
            <person name="Fulton R."/>
            <person name="Courtney L."/>
            <person name="Fronick C."/>
            <person name="O'Laughlin M."/>
            <person name="Godfrey J."/>
            <person name="Wilson R.M."/>
            <person name="Miner T."/>
            <person name="Farmer C."/>
            <person name="Delehaunty K."/>
            <person name="Cordes M."/>
            <person name="Minx P."/>
            <person name="Tomlinson C."/>
            <person name="Chen J."/>
            <person name="Wollam A."/>
            <person name="Pepin K.H."/>
            <person name="Bhonagiri V."/>
            <person name="Zhang X."/>
            <person name="Suruliraj S."/>
            <person name="Antonio M."/>
            <person name="Secka O."/>
            <person name="Thomas J."/>
            <person name="Warren W."/>
            <person name="Mitreva M."/>
            <person name="Mardis E.R."/>
            <person name="Wilson R.K."/>
        </authorList>
    </citation>
    <scope>NUCLEOTIDE SEQUENCE [LARGE SCALE GENOMIC DNA]</scope>
    <source>
        <strain evidence="1 2">GAM120Ai</strain>
    </source>
</reference>
<dbReference type="AlphaFoldDB" id="A0AAV3IG35"/>
<name>A0AAV3IG35_HELPX</name>